<reference evidence="3 4" key="1">
    <citation type="submission" date="2019-09" db="EMBL/GenBank/DDBJ databases">
        <authorList>
            <person name="Park J.-S."/>
            <person name="Choi H.-J."/>
        </authorList>
    </citation>
    <scope>NUCLEOTIDE SEQUENCE [LARGE SCALE GENOMIC DNA]</scope>
    <source>
        <strain evidence="3 4">176SS1-4</strain>
    </source>
</reference>
<proteinExistence type="predicted"/>
<sequence length="122" mass="12917">MDKLDWQEWLIGIVGVWLIASPFLLPYTPAEGASALIPGGTAFIMAGALTLALLLLGWLELAAWQLGAGIILAIVLIISPWLFGFASVGTSVFNAVVSGVVLGLAVLGEWVLPNDDQRISHH</sequence>
<keyword evidence="1" id="KW-0472">Membrane</keyword>
<keyword evidence="4" id="KW-1185">Reference proteome</keyword>
<keyword evidence="1" id="KW-0812">Transmembrane</keyword>
<dbReference type="InterPro" id="IPR005530">
    <property type="entry name" value="SPW"/>
</dbReference>
<accession>A0A5J5GA57</accession>
<evidence type="ECO:0000313" key="3">
    <source>
        <dbReference type="EMBL" id="KAA9005006.1"/>
    </source>
</evidence>
<protein>
    <recommendedName>
        <fullName evidence="2">SPW repeat-containing integral membrane domain-containing protein</fullName>
    </recommendedName>
</protein>
<comment type="caution">
    <text evidence="3">The sequence shown here is derived from an EMBL/GenBank/DDBJ whole genome shotgun (WGS) entry which is preliminary data.</text>
</comment>
<feature type="transmembrane region" description="Helical" evidence="1">
    <location>
        <begin position="66"/>
        <end position="86"/>
    </location>
</feature>
<feature type="domain" description="SPW repeat-containing integral membrane" evidence="2">
    <location>
        <begin position="6"/>
        <end position="104"/>
    </location>
</feature>
<evidence type="ECO:0000259" key="2">
    <source>
        <dbReference type="Pfam" id="PF03779"/>
    </source>
</evidence>
<keyword evidence="1" id="KW-1133">Transmembrane helix</keyword>
<name>A0A5J5GA57_9RHOB</name>
<feature type="transmembrane region" description="Helical" evidence="1">
    <location>
        <begin position="92"/>
        <end position="112"/>
    </location>
</feature>
<gene>
    <name evidence="3" type="ORF">F3S47_19080</name>
</gene>
<dbReference type="Proteomes" id="UP000326554">
    <property type="component" value="Unassembled WGS sequence"/>
</dbReference>
<dbReference type="EMBL" id="VYQE01000009">
    <property type="protein sequence ID" value="KAA9005006.1"/>
    <property type="molecule type" value="Genomic_DNA"/>
</dbReference>
<dbReference type="AlphaFoldDB" id="A0A5J5GA57"/>
<feature type="transmembrane region" description="Helical" evidence="1">
    <location>
        <begin position="35"/>
        <end position="59"/>
    </location>
</feature>
<evidence type="ECO:0000313" key="4">
    <source>
        <dbReference type="Proteomes" id="UP000326554"/>
    </source>
</evidence>
<dbReference type="Pfam" id="PF03779">
    <property type="entry name" value="SPW"/>
    <property type="match status" value="1"/>
</dbReference>
<organism evidence="3 4">
    <name type="scientific">Histidinibacterium aquaticum</name>
    <dbReference type="NCBI Taxonomy" id="2613962"/>
    <lineage>
        <taxon>Bacteria</taxon>
        <taxon>Pseudomonadati</taxon>
        <taxon>Pseudomonadota</taxon>
        <taxon>Alphaproteobacteria</taxon>
        <taxon>Rhodobacterales</taxon>
        <taxon>Paracoccaceae</taxon>
        <taxon>Histidinibacterium</taxon>
    </lineage>
</organism>
<evidence type="ECO:0000256" key="1">
    <source>
        <dbReference type="SAM" id="Phobius"/>
    </source>
</evidence>
<feature type="transmembrane region" description="Helical" evidence="1">
    <location>
        <begin position="9"/>
        <end position="29"/>
    </location>
</feature>
<dbReference type="RefSeq" id="WP_150446908.1">
    <property type="nucleotide sequence ID" value="NZ_VYQE01000009.1"/>
</dbReference>